<evidence type="ECO:0000256" key="1">
    <source>
        <dbReference type="SAM" id="MobiDB-lite"/>
    </source>
</evidence>
<gene>
    <name evidence="2" type="ORF">UFOPK3472_00177</name>
</gene>
<accession>A0A6J7E0X1</accession>
<evidence type="ECO:0000313" key="2">
    <source>
        <dbReference type="EMBL" id="CAB4874895.1"/>
    </source>
</evidence>
<feature type="region of interest" description="Disordered" evidence="1">
    <location>
        <begin position="36"/>
        <end position="55"/>
    </location>
</feature>
<reference evidence="2" key="1">
    <citation type="submission" date="2020-05" db="EMBL/GenBank/DDBJ databases">
        <authorList>
            <person name="Chiriac C."/>
            <person name="Salcher M."/>
            <person name="Ghai R."/>
            <person name="Kavagutti S V."/>
        </authorList>
    </citation>
    <scope>NUCLEOTIDE SEQUENCE</scope>
</reference>
<dbReference type="EMBL" id="CAFBLX010000006">
    <property type="protein sequence ID" value="CAB4874895.1"/>
    <property type="molecule type" value="Genomic_DNA"/>
</dbReference>
<organism evidence="2">
    <name type="scientific">freshwater metagenome</name>
    <dbReference type="NCBI Taxonomy" id="449393"/>
    <lineage>
        <taxon>unclassified sequences</taxon>
        <taxon>metagenomes</taxon>
        <taxon>ecological metagenomes</taxon>
    </lineage>
</organism>
<proteinExistence type="predicted"/>
<dbReference type="AlphaFoldDB" id="A0A6J7E0X1"/>
<sequence>MSFVTTTLVQITRHPATRAVARCAVMCAAAAAQRRLDGPTLSRHTPGGHNRGCSA</sequence>
<name>A0A6J7E0X1_9ZZZZ</name>
<protein>
    <submittedName>
        <fullName evidence="2">Unannotated protein</fullName>
    </submittedName>
</protein>